<dbReference type="InterPro" id="IPR011527">
    <property type="entry name" value="ABC1_TM_dom"/>
</dbReference>
<dbReference type="EC" id="3.6.3.44" evidence="10"/>
<keyword evidence="4 10" id="KW-0067">ATP-binding</keyword>
<evidence type="ECO:0000256" key="1">
    <source>
        <dbReference type="ARBA" id="ARBA00004651"/>
    </source>
</evidence>
<feature type="domain" description="ABC transmembrane type-1" evidence="9">
    <location>
        <begin position="20"/>
        <end position="296"/>
    </location>
</feature>
<evidence type="ECO:0000256" key="2">
    <source>
        <dbReference type="ARBA" id="ARBA00022692"/>
    </source>
</evidence>
<name>A0A151B2N9_9CLOT</name>
<evidence type="ECO:0000259" key="9">
    <source>
        <dbReference type="PROSITE" id="PS50929"/>
    </source>
</evidence>
<keyword evidence="10" id="KW-0378">Hydrolase</keyword>
<accession>A0A151B2N9</accession>
<dbReference type="InterPro" id="IPR003439">
    <property type="entry name" value="ABC_transporter-like_ATP-bd"/>
</dbReference>
<dbReference type="PATRIC" id="fig|1121338.3.peg.1992"/>
<gene>
    <name evidence="10" type="primary">mdlB</name>
    <name evidence="10" type="ORF">CLTEP_19330</name>
</gene>
<keyword evidence="5 7" id="KW-1133">Transmembrane helix</keyword>
<comment type="caution">
    <text evidence="10">The sequence shown here is derived from an EMBL/GenBank/DDBJ whole genome shotgun (WGS) entry which is preliminary data.</text>
</comment>
<feature type="transmembrane region" description="Helical" evidence="7">
    <location>
        <begin position="12"/>
        <end position="33"/>
    </location>
</feature>
<dbReference type="InterPro" id="IPR039421">
    <property type="entry name" value="Type_1_exporter"/>
</dbReference>
<evidence type="ECO:0000259" key="8">
    <source>
        <dbReference type="PROSITE" id="PS50893"/>
    </source>
</evidence>
<dbReference type="Proteomes" id="UP000075531">
    <property type="component" value="Unassembled WGS sequence"/>
</dbReference>
<dbReference type="RefSeq" id="WP_066826022.1">
    <property type="nucleotide sequence ID" value="NZ_LTBA01000024.1"/>
</dbReference>
<dbReference type="EMBL" id="LTBA01000024">
    <property type="protein sequence ID" value="KYH34156.1"/>
    <property type="molecule type" value="Genomic_DNA"/>
</dbReference>
<dbReference type="STRING" id="1121338.CLTEP_19330"/>
<proteinExistence type="predicted"/>
<dbReference type="InterPro" id="IPR003593">
    <property type="entry name" value="AAA+_ATPase"/>
</dbReference>
<keyword evidence="2 7" id="KW-0812">Transmembrane</keyword>
<evidence type="ECO:0000313" key="11">
    <source>
        <dbReference type="Proteomes" id="UP000075531"/>
    </source>
</evidence>
<keyword evidence="3" id="KW-0547">Nucleotide-binding</keyword>
<evidence type="ECO:0000256" key="6">
    <source>
        <dbReference type="ARBA" id="ARBA00023136"/>
    </source>
</evidence>
<evidence type="ECO:0000313" key="10">
    <source>
        <dbReference type="EMBL" id="KYH34156.1"/>
    </source>
</evidence>
<dbReference type="Pfam" id="PF00664">
    <property type="entry name" value="ABC_membrane"/>
    <property type="match status" value="1"/>
</dbReference>
<keyword evidence="6 7" id="KW-0472">Membrane</keyword>
<dbReference type="GO" id="GO:0005886">
    <property type="term" value="C:plasma membrane"/>
    <property type="evidence" value="ECO:0007669"/>
    <property type="project" value="UniProtKB-SubCell"/>
</dbReference>
<organism evidence="10 11">
    <name type="scientific">Clostridium tepidiprofundi DSM 19306</name>
    <dbReference type="NCBI Taxonomy" id="1121338"/>
    <lineage>
        <taxon>Bacteria</taxon>
        <taxon>Bacillati</taxon>
        <taxon>Bacillota</taxon>
        <taxon>Clostridia</taxon>
        <taxon>Eubacteriales</taxon>
        <taxon>Clostridiaceae</taxon>
        <taxon>Clostridium</taxon>
    </lineage>
</organism>
<dbReference type="AlphaFoldDB" id="A0A151B2N9"/>
<dbReference type="CDD" id="cd03228">
    <property type="entry name" value="ABCC_MRP_Like"/>
    <property type="match status" value="1"/>
</dbReference>
<reference evidence="10 11" key="1">
    <citation type="submission" date="2016-02" db="EMBL/GenBank/DDBJ databases">
        <title>Genome sequence of Clostridium tepidiprofundi DSM 19306.</title>
        <authorList>
            <person name="Poehlein A."/>
            <person name="Daniel R."/>
        </authorList>
    </citation>
    <scope>NUCLEOTIDE SEQUENCE [LARGE SCALE GENOMIC DNA]</scope>
    <source>
        <strain evidence="10 11">DSM 19306</strain>
    </source>
</reference>
<feature type="transmembrane region" description="Helical" evidence="7">
    <location>
        <begin position="139"/>
        <end position="168"/>
    </location>
</feature>
<dbReference type="PROSITE" id="PS50929">
    <property type="entry name" value="ABC_TM1F"/>
    <property type="match status" value="1"/>
</dbReference>
<evidence type="ECO:0000256" key="7">
    <source>
        <dbReference type="SAM" id="Phobius"/>
    </source>
</evidence>
<protein>
    <submittedName>
        <fullName evidence="10">Multidrug resistance-like ATP-binding protein MdlB</fullName>
        <ecNumber evidence="10">3.6.3.44</ecNumber>
    </submittedName>
</protein>
<dbReference type="Pfam" id="PF00005">
    <property type="entry name" value="ABC_tran"/>
    <property type="match status" value="1"/>
</dbReference>
<dbReference type="PANTHER" id="PTHR43394">
    <property type="entry name" value="ATP-DEPENDENT PERMEASE MDL1, MITOCHONDRIAL"/>
    <property type="match status" value="1"/>
</dbReference>
<feature type="transmembrane region" description="Helical" evidence="7">
    <location>
        <begin position="243"/>
        <end position="261"/>
    </location>
</feature>
<feature type="transmembrane region" description="Helical" evidence="7">
    <location>
        <begin position="45"/>
        <end position="67"/>
    </location>
</feature>
<dbReference type="GO" id="GO:0005524">
    <property type="term" value="F:ATP binding"/>
    <property type="evidence" value="ECO:0007669"/>
    <property type="project" value="UniProtKB-KW"/>
</dbReference>
<comment type="subcellular location">
    <subcellularLocation>
        <location evidence="1">Cell membrane</location>
        <topology evidence="1">Multi-pass membrane protein</topology>
    </subcellularLocation>
</comment>
<dbReference type="SMART" id="SM00382">
    <property type="entry name" value="AAA"/>
    <property type="match status" value="1"/>
</dbReference>
<dbReference type="PANTHER" id="PTHR43394:SF1">
    <property type="entry name" value="ATP-BINDING CASSETTE SUB-FAMILY B MEMBER 10, MITOCHONDRIAL"/>
    <property type="match status" value="1"/>
</dbReference>
<dbReference type="Gene3D" id="1.20.1560.10">
    <property type="entry name" value="ABC transporter type 1, transmembrane domain"/>
    <property type="match status" value="1"/>
</dbReference>
<dbReference type="SUPFAM" id="SSF90123">
    <property type="entry name" value="ABC transporter transmembrane region"/>
    <property type="match status" value="1"/>
</dbReference>
<feature type="domain" description="ABC transporter" evidence="8">
    <location>
        <begin position="321"/>
        <end position="547"/>
    </location>
</feature>
<evidence type="ECO:0000256" key="5">
    <source>
        <dbReference type="ARBA" id="ARBA00022989"/>
    </source>
</evidence>
<evidence type="ECO:0000256" key="4">
    <source>
        <dbReference type="ARBA" id="ARBA00022840"/>
    </source>
</evidence>
<keyword evidence="11" id="KW-1185">Reference proteome</keyword>
<dbReference type="PROSITE" id="PS50893">
    <property type="entry name" value="ABC_TRANSPORTER_2"/>
    <property type="match status" value="1"/>
</dbReference>
<dbReference type="InterPro" id="IPR027417">
    <property type="entry name" value="P-loop_NTPase"/>
</dbReference>
<sequence length="547" mass="62589">MKKYIYEIRFFIVIQLLLDALSTGIIAFIPYIQKLLIDMISQEGHVRYSFTLLTILFFACIIGYSLCSYISSIYTYRGIIGFEVALKRGFFRNVFNYNYEEFSSRDIGEYISIQGNDITQIQQSYLQPSIDLIRSIINLIIYSVILFVYVDWRIATAILFMSLVTIFIPKITGKELSNKQNDYLKQKGVYVSRIKDFLEGFTLIQRRTRTNINNEHEKVLKATADKRFTFGAFKVLSLTIYEMSMYFVKFLAFIIAGKLLLKGEITVGTAVATFGYVGCFLDPLQDILNDINAINSIKGTKERVMGYIRNNTPHDLEVMKEFEENIVFDNVSFHYKNFSLQNVSYTFKKGKKYAVIGHSGSGKSTIIKLLMKYMKPKTGDILVDGKSLNSIDTADIMCCINQNEHIFAENFYNNVTIFSSYSSSKLDGITNMFQTKIMDVIKEKQNCQLLSGGEKQVLSIMRMLTADTPICVMDEPFSATDVNITQILQNALLAMEDKTIIIVTHKLSEQLNQFDEILLMEDGKIIKSGSYEEILKTEEFKKLQAVA</sequence>
<dbReference type="GO" id="GO:0016887">
    <property type="term" value="F:ATP hydrolysis activity"/>
    <property type="evidence" value="ECO:0007669"/>
    <property type="project" value="InterPro"/>
</dbReference>
<dbReference type="OrthoDB" id="2205188at2"/>
<dbReference type="SUPFAM" id="SSF52540">
    <property type="entry name" value="P-loop containing nucleoside triphosphate hydrolases"/>
    <property type="match status" value="1"/>
</dbReference>
<evidence type="ECO:0000256" key="3">
    <source>
        <dbReference type="ARBA" id="ARBA00022741"/>
    </source>
</evidence>
<dbReference type="Gene3D" id="3.40.50.300">
    <property type="entry name" value="P-loop containing nucleotide triphosphate hydrolases"/>
    <property type="match status" value="1"/>
</dbReference>
<dbReference type="GO" id="GO:0015421">
    <property type="term" value="F:ABC-type oligopeptide transporter activity"/>
    <property type="evidence" value="ECO:0007669"/>
    <property type="project" value="TreeGrafter"/>
</dbReference>
<dbReference type="InterPro" id="IPR036640">
    <property type="entry name" value="ABC1_TM_sf"/>
</dbReference>